<reference evidence="1" key="1">
    <citation type="submission" date="2014-05" db="EMBL/GenBank/DDBJ databases">
        <title>Key roles for freshwater Actinobacteria revealed by deep metagenomic sequencing.</title>
        <authorList>
            <person name="Ghai R."/>
            <person name="Mizuno C.M."/>
            <person name="Picazo A."/>
            <person name="Camacho A."/>
            <person name="Rodriguez-Valera F."/>
        </authorList>
    </citation>
    <scope>NUCLEOTIDE SEQUENCE</scope>
</reference>
<accession>A0A094Q627</accession>
<organism evidence="1">
    <name type="scientific">freshwater metagenome</name>
    <dbReference type="NCBI Taxonomy" id="449393"/>
    <lineage>
        <taxon>unclassified sequences</taxon>
        <taxon>metagenomes</taxon>
        <taxon>ecological metagenomes</taxon>
    </lineage>
</organism>
<sequence length="41" mass="4310">MNSKPVLDATSNEYAIAVTTPSHSKTRDLFMAVSGSLPQGS</sequence>
<gene>
    <name evidence="1" type="ORF">GM50_11530</name>
</gene>
<proteinExistence type="predicted"/>
<name>A0A094Q627_9ZZZZ</name>
<comment type="caution">
    <text evidence="1">The sequence shown here is derived from an EMBL/GenBank/DDBJ whole genome shotgun (WGS) entry which is preliminary data.</text>
</comment>
<dbReference type="AlphaFoldDB" id="A0A094Q627"/>
<evidence type="ECO:0000313" key="1">
    <source>
        <dbReference type="EMBL" id="KGA17519.1"/>
    </source>
</evidence>
<protein>
    <submittedName>
        <fullName evidence="1">Uncharacterized protein</fullName>
    </submittedName>
</protein>
<dbReference type="EMBL" id="JNSK01000041">
    <property type="protein sequence ID" value="KGA17519.1"/>
    <property type="molecule type" value="Genomic_DNA"/>
</dbReference>